<evidence type="ECO:0000313" key="10">
    <source>
        <dbReference type="Proteomes" id="UP000284277"/>
    </source>
</evidence>
<evidence type="ECO:0000256" key="5">
    <source>
        <dbReference type="ARBA" id="ARBA00022801"/>
    </source>
</evidence>
<dbReference type="EMBL" id="MCIA01000035">
    <property type="protein sequence ID" value="RKD28287.1"/>
    <property type="molecule type" value="Genomic_DNA"/>
</dbReference>
<keyword evidence="7" id="KW-1133">Transmembrane helix</keyword>
<protein>
    <recommendedName>
        <fullName evidence="4 7">Signal peptidase I</fullName>
        <ecNumber evidence="4 7">3.4.21.89</ecNumber>
    </recommendedName>
</protein>
<dbReference type="InterPro" id="IPR019533">
    <property type="entry name" value="Peptidase_S26"/>
</dbReference>
<dbReference type="Proteomes" id="UP000284277">
    <property type="component" value="Unassembled WGS sequence"/>
</dbReference>
<dbReference type="RefSeq" id="WP_120198921.1">
    <property type="nucleotide sequence ID" value="NZ_MCIA01000035.1"/>
</dbReference>
<dbReference type="CDD" id="cd06530">
    <property type="entry name" value="S26_SPase_I"/>
    <property type="match status" value="1"/>
</dbReference>
<feature type="active site" evidence="6">
    <location>
        <position position="46"/>
    </location>
</feature>
<evidence type="ECO:0000256" key="1">
    <source>
        <dbReference type="ARBA" id="ARBA00000677"/>
    </source>
</evidence>
<organism evidence="9 10">
    <name type="scientific">Lacrimispora algidixylanolytica</name>
    <dbReference type="NCBI Taxonomy" id="94868"/>
    <lineage>
        <taxon>Bacteria</taxon>
        <taxon>Bacillati</taxon>
        <taxon>Bacillota</taxon>
        <taxon>Clostridia</taxon>
        <taxon>Lachnospirales</taxon>
        <taxon>Lachnospiraceae</taxon>
        <taxon>Lacrimispora</taxon>
    </lineage>
</organism>
<dbReference type="NCBIfam" id="TIGR02227">
    <property type="entry name" value="sigpep_I_bact"/>
    <property type="match status" value="1"/>
</dbReference>
<comment type="caution">
    <text evidence="9">The sequence shown here is derived from an EMBL/GenBank/DDBJ whole genome shotgun (WGS) entry which is preliminary data.</text>
</comment>
<keyword evidence="7" id="KW-0812">Transmembrane</keyword>
<keyword evidence="5 7" id="KW-0378">Hydrolase</keyword>
<dbReference type="AlphaFoldDB" id="A0A419SSM9"/>
<feature type="domain" description="Peptidase S26" evidence="8">
    <location>
        <begin position="16"/>
        <end position="171"/>
    </location>
</feature>
<evidence type="ECO:0000313" key="9">
    <source>
        <dbReference type="EMBL" id="RKD28287.1"/>
    </source>
</evidence>
<feature type="transmembrane region" description="Helical" evidence="7">
    <location>
        <begin position="15"/>
        <end position="37"/>
    </location>
</feature>
<dbReference type="Pfam" id="PF10502">
    <property type="entry name" value="Peptidase_S26"/>
    <property type="match status" value="1"/>
</dbReference>
<name>A0A419SSM9_9FIRM</name>
<comment type="similarity">
    <text evidence="3 7">Belongs to the peptidase S26 family.</text>
</comment>
<dbReference type="Gene3D" id="2.10.109.10">
    <property type="entry name" value="Umud Fragment, subunit A"/>
    <property type="match status" value="1"/>
</dbReference>
<dbReference type="PRINTS" id="PR00727">
    <property type="entry name" value="LEADERPTASE"/>
</dbReference>
<keyword evidence="7" id="KW-0645">Protease</keyword>
<dbReference type="GO" id="GO:0004252">
    <property type="term" value="F:serine-type endopeptidase activity"/>
    <property type="evidence" value="ECO:0007669"/>
    <property type="project" value="InterPro"/>
</dbReference>
<dbReference type="EC" id="3.4.21.89" evidence="4 7"/>
<evidence type="ECO:0000256" key="7">
    <source>
        <dbReference type="RuleBase" id="RU362042"/>
    </source>
</evidence>
<dbReference type="InterPro" id="IPR019757">
    <property type="entry name" value="Pept_S26A_signal_pept_1_Lys-AS"/>
</dbReference>
<evidence type="ECO:0000256" key="4">
    <source>
        <dbReference type="ARBA" id="ARBA00013208"/>
    </source>
</evidence>
<evidence type="ECO:0000259" key="8">
    <source>
        <dbReference type="Pfam" id="PF10502"/>
    </source>
</evidence>
<reference evidence="9 10" key="1">
    <citation type="submission" date="2016-08" db="EMBL/GenBank/DDBJ databases">
        <title>A new outlook on sporulation: Clostridium algidixylanolyticum.</title>
        <authorList>
            <person name="Poppleton D.I."/>
            <person name="Gribaldo S."/>
        </authorList>
    </citation>
    <scope>NUCLEOTIDE SEQUENCE [LARGE SCALE GENOMIC DNA]</scope>
    <source>
        <strain evidence="9 10">SPL73</strain>
    </source>
</reference>
<evidence type="ECO:0000256" key="6">
    <source>
        <dbReference type="PIRSR" id="PIRSR600223-1"/>
    </source>
</evidence>
<dbReference type="OrthoDB" id="9802919at2"/>
<feature type="active site" evidence="6">
    <location>
        <position position="87"/>
    </location>
</feature>
<dbReference type="PROSITE" id="PS00760">
    <property type="entry name" value="SPASE_I_2"/>
    <property type="match status" value="1"/>
</dbReference>
<dbReference type="InterPro" id="IPR036286">
    <property type="entry name" value="LexA/Signal_pep-like_sf"/>
</dbReference>
<evidence type="ECO:0000256" key="2">
    <source>
        <dbReference type="ARBA" id="ARBA00004401"/>
    </source>
</evidence>
<dbReference type="GO" id="GO:0006465">
    <property type="term" value="P:signal peptide processing"/>
    <property type="evidence" value="ECO:0007669"/>
    <property type="project" value="InterPro"/>
</dbReference>
<dbReference type="PANTHER" id="PTHR43390">
    <property type="entry name" value="SIGNAL PEPTIDASE I"/>
    <property type="match status" value="1"/>
</dbReference>
<keyword evidence="10" id="KW-1185">Reference proteome</keyword>
<accession>A0A419SSM9</accession>
<dbReference type="InterPro" id="IPR000223">
    <property type="entry name" value="Pept_S26A_signal_pept_1"/>
</dbReference>
<keyword evidence="7" id="KW-0472">Membrane</keyword>
<comment type="catalytic activity">
    <reaction evidence="1 7">
        <text>Cleavage of hydrophobic, N-terminal signal or leader sequences from secreted and periplasmic proteins.</text>
        <dbReference type="EC" id="3.4.21.89"/>
    </reaction>
</comment>
<dbReference type="PANTHER" id="PTHR43390:SF1">
    <property type="entry name" value="CHLOROPLAST PROCESSING PEPTIDASE"/>
    <property type="match status" value="1"/>
</dbReference>
<comment type="subcellular location">
    <subcellularLocation>
        <location evidence="2">Cell membrane</location>
        <topology evidence="2">Single-pass type II membrane protein</topology>
    </subcellularLocation>
    <subcellularLocation>
        <location evidence="7">Membrane</location>
        <topology evidence="7">Single-pass type II membrane protein</topology>
    </subcellularLocation>
</comment>
<sequence length="183" mass="20854">MEFYHSDDNNKLRHIINWIVDIIVVIAFAWFLAYSLGTQIVIAGHSMYPLLASDDVVMMDRLAYDFGHPGRFDVVVFQREDRKMNVKRVIGLPGETVQIKNEEIYIDGEKLKQPAGLGRVSLAGLAEKPVKLGEDEYFLLGDNRDSSEDSRFSNIGNVSGSQIQGKVWFRMLPFVKMELIRSK</sequence>
<gene>
    <name evidence="9" type="ORF">BET01_11895</name>
</gene>
<dbReference type="GO" id="GO:0005886">
    <property type="term" value="C:plasma membrane"/>
    <property type="evidence" value="ECO:0007669"/>
    <property type="project" value="UniProtKB-SubCell"/>
</dbReference>
<evidence type="ECO:0000256" key="3">
    <source>
        <dbReference type="ARBA" id="ARBA00009370"/>
    </source>
</evidence>
<dbReference type="GO" id="GO:0009003">
    <property type="term" value="F:signal peptidase activity"/>
    <property type="evidence" value="ECO:0007669"/>
    <property type="project" value="UniProtKB-EC"/>
</dbReference>
<dbReference type="SUPFAM" id="SSF51306">
    <property type="entry name" value="LexA/Signal peptidase"/>
    <property type="match status" value="1"/>
</dbReference>
<proteinExistence type="inferred from homology"/>